<sequence length="313" mass="35321">MKYRKYSKNSVAISEIGLGAWQLGQNSGWKSMTENEAINLVHKSLDLGVNFFDTAPNYGHGTGEERLGKALQGKDRSNLVINTKFGHTHTGTLNFNSNYIRESLEGSLRRLQVDYVDSLIIHNPPSEYFDGNKNDHYEILERLIEEGKIKAYGASLDTYEDLKLLIDTTNSKVIEAFFNIFHQDTLQGFEIAKNNDVGIIAKIPLDSGWLTGKYNSKSTFTDIRSRWSKEDIQTRARLVNKVTSIIGKEENLAQFAIAFCLAYDAVSTVIPGSLTIKQLEGNVQSTTISISQKLKEELENFYQSEVKNLHLPW</sequence>
<evidence type="ECO:0000259" key="1">
    <source>
        <dbReference type="Pfam" id="PF00248"/>
    </source>
</evidence>
<dbReference type="Proteomes" id="UP001232001">
    <property type="component" value="Chromosome"/>
</dbReference>
<dbReference type="GO" id="GO:0016491">
    <property type="term" value="F:oxidoreductase activity"/>
    <property type="evidence" value="ECO:0007669"/>
    <property type="project" value="UniProtKB-KW"/>
</dbReference>
<dbReference type="CDD" id="cd19086">
    <property type="entry name" value="AKR_AKR11C1"/>
    <property type="match status" value="1"/>
</dbReference>
<dbReference type="Gene3D" id="3.20.20.100">
    <property type="entry name" value="NADP-dependent oxidoreductase domain"/>
    <property type="match status" value="1"/>
</dbReference>
<name>A0ABY8L2T7_9FLAO</name>
<dbReference type="PRINTS" id="PR00069">
    <property type="entry name" value="ALDKETRDTASE"/>
</dbReference>
<dbReference type="PANTHER" id="PTHR43312:SF1">
    <property type="entry name" value="NADP-DEPENDENT OXIDOREDUCTASE DOMAIN-CONTAINING PROTEIN"/>
    <property type="match status" value="1"/>
</dbReference>
<dbReference type="InterPro" id="IPR036812">
    <property type="entry name" value="NAD(P)_OxRdtase_dom_sf"/>
</dbReference>
<accession>A0ABY8L2T7</accession>
<dbReference type="PANTHER" id="PTHR43312">
    <property type="entry name" value="D-THREO-ALDOSE 1-DEHYDROGENASE"/>
    <property type="match status" value="1"/>
</dbReference>
<dbReference type="EMBL" id="CP122539">
    <property type="protein sequence ID" value="WGH75685.1"/>
    <property type="molecule type" value="Genomic_DNA"/>
</dbReference>
<reference evidence="2 3" key="1">
    <citation type="submission" date="2023-04" db="EMBL/GenBank/DDBJ databases">
        <title>Tenacibaculum tangerinum sp. nov., isolated from sea tidal flat of South Korea.</title>
        <authorList>
            <person name="Lee S.H."/>
            <person name="Kim J.-J."/>
        </authorList>
    </citation>
    <scope>NUCLEOTIDE SEQUENCE [LARGE SCALE GENOMIC DNA]</scope>
    <source>
        <strain evidence="2 3">GRR-S3-23</strain>
    </source>
</reference>
<evidence type="ECO:0000313" key="2">
    <source>
        <dbReference type="EMBL" id="WGH75685.1"/>
    </source>
</evidence>
<dbReference type="InterPro" id="IPR023210">
    <property type="entry name" value="NADP_OxRdtase_dom"/>
</dbReference>
<gene>
    <name evidence="2" type="ORF">P8625_00550</name>
</gene>
<keyword evidence="2" id="KW-0560">Oxidoreductase</keyword>
<evidence type="ECO:0000313" key="3">
    <source>
        <dbReference type="Proteomes" id="UP001232001"/>
    </source>
</evidence>
<dbReference type="InterPro" id="IPR020471">
    <property type="entry name" value="AKR"/>
</dbReference>
<dbReference type="InterPro" id="IPR053135">
    <property type="entry name" value="AKR2_Oxidoreductase"/>
</dbReference>
<dbReference type="SUPFAM" id="SSF51430">
    <property type="entry name" value="NAD(P)-linked oxidoreductase"/>
    <property type="match status" value="1"/>
</dbReference>
<keyword evidence="3" id="KW-1185">Reference proteome</keyword>
<organism evidence="2 3">
    <name type="scientific">Tenacibaculum tangerinum</name>
    <dbReference type="NCBI Taxonomy" id="3038772"/>
    <lineage>
        <taxon>Bacteria</taxon>
        <taxon>Pseudomonadati</taxon>
        <taxon>Bacteroidota</taxon>
        <taxon>Flavobacteriia</taxon>
        <taxon>Flavobacteriales</taxon>
        <taxon>Flavobacteriaceae</taxon>
        <taxon>Tenacibaculum</taxon>
    </lineage>
</organism>
<dbReference type="RefSeq" id="WP_279651559.1">
    <property type="nucleotide sequence ID" value="NZ_CP122539.1"/>
</dbReference>
<protein>
    <submittedName>
        <fullName evidence="2">Aldo/keto reductase</fullName>
        <ecNumber evidence="2">1.1.1.-</ecNumber>
    </submittedName>
</protein>
<dbReference type="EC" id="1.1.1.-" evidence="2"/>
<feature type="domain" description="NADP-dependent oxidoreductase" evidence="1">
    <location>
        <begin position="15"/>
        <end position="298"/>
    </location>
</feature>
<proteinExistence type="predicted"/>
<dbReference type="Pfam" id="PF00248">
    <property type="entry name" value="Aldo_ket_red"/>
    <property type="match status" value="1"/>
</dbReference>